<name>A0AAN6JXS8_9PEZI</name>
<keyword evidence="1" id="KW-0812">Transmembrane</keyword>
<feature type="transmembrane region" description="Helical" evidence="1">
    <location>
        <begin position="104"/>
        <end position="126"/>
    </location>
</feature>
<feature type="transmembrane region" description="Helical" evidence="1">
    <location>
        <begin position="70"/>
        <end position="92"/>
    </location>
</feature>
<evidence type="ECO:0000256" key="1">
    <source>
        <dbReference type="SAM" id="Phobius"/>
    </source>
</evidence>
<sequence length="233" mass="26045">MKKRVGFDASCILETEVPTTVFGKGLNWYHQRVRSWEMGRHGRLLAFLDRFFFSFNGLTNPIAILAQKLILFYSIACIIVDWVRIPVIVTMGANGAYWRQAGSLSLLCYLVSVIGGIRALIFYIGGHKRLLTVKQMISVGDERVLWLDPRWATNKAFLADEGETLRWAKERVDDSAIPETEGKTDLVVIDETNADVVPTAMASLAPTYVLRERAPSQASLGILPAPPKAIFVF</sequence>
<keyword evidence="1" id="KW-1133">Transmembrane helix</keyword>
<gene>
    <name evidence="2" type="ORF">LTR91_026885</name>
</gene>
<evidence type="ECO:0000313" key="3">
    <source>
        <dbReference type="Proteomes" id="UP001175353"/>
    </source>
</evidence>
<keyword evidence="3" id="KW-1185">Reference proteome</keyword>
<dbReference type="Proteomes" id="UP001175353">
    <property type="component" value="Unassembled WGS sequence"/>
</dbReference>
<organism evidence="2 3">
    <name type="scientific">Friedmanniomyces endolithicus</name>
    <dbReference type="NCBI Taxonomy" id="329885"/>
    <lineage>
        <taxon>Eukaryota</taxon>
        <taxon>Fungi</taxon>
        <taxon>Dikarya</taxon>
        <taxon>Ascomycota</taxon>
        <taxon>Pezizomycotina</taxon>
        <taxon>Dothideomycetes</taxon>
        <taxon>Dothideomycetidae</taxon>
        <taxon>Mycosphaerellales</taxon>
        <taxon>Teratosphaeriaceae</taxon>
        <taxon>Friedmanniomyces</taxon>
    </lineage>
</organism>
<protein>
    <submittedName>
        <fullName evidence="2">Uncharacterized protein</fullName>
    </submittedName>
</protein>
<reference evidence="2" key="1">
    <citation type="submission" date="2023-06" db="EMBL/GenBank/DDBJ databases">
        <title>Black Yeasts Isolated from many extreme environments.</title>
        <authorList>
            <person name="Coleine C."/>
            <person name="Stajich J.E."/>
            <person name="Selbmann L."/>
        </authorList>
    </citation>
    <scope>NUCLEOTIDE SEQUENCE</scope>
    <source>
        <strain evidence="2">CCFEE 5200</strain>
    </source>
</reference>
<dbReference type="AlphaFoldDB" id="A0AAN6JXS8"/>
<keyword evidence="1" id="KW-0472">Membrane</keyword>
<evidence type="ECO:0000313" key="2">
    <source>
        <dbReference type="EMBL" id="KAK0948897.1"/>
    </source>
</evidence>
<comment type="caution">
    <text evidence="2">The sequence shown here is derived from an EMBL/GenBank/DDBJ whole genome shotgun (WGS) entry which is preliminary data.</text>
</comment>
<dbReference type="EMBL" id="JAUJLE010001593">
    <property type="protein sequence ID" value="KAK0948897.1"/>
    <property type="molecule type" value="Genomic_DNA"/>
</dbReference>
<proteinExistence type="predicted"/>
<accession>A0AAN6JXS8</accession>